<proteinExistence type="predicted"/>
<gene>
    <name evidence="3" type="ORF">llap_22918</name>
</gene>
<organism evidence="3 4">
    <name type="scientific">Limosa lapponica baueri</name>
    <dbReference type="NCBI Taxonomy" id="1758121"/>
    <lineage>
        <taxon>Eukaryota</taxon>
        <taxon>Metazoa</taxon>
        <taxon>Chordata</taxon>
        <taxon>Craniata</taxon>
        <taxon>Vertebrata</taxon>
        <taxon>Euteleostomi</taxon>
        <taxon>Archelosauria</taxon>
        <taxon>Archosauria</taxon>
        <taxon>Dinosauria</taxon>
        <taxon>Saurischia</taxon>
        <taxon>Theropoda</taxon>
        <taxon>Coelurosauria</taxon>
        <taxon>Aves</taxon>
        <taxon>Neognathae</taxon>
        <taxon>Neoaves</taxon>
        <taxon>Charadriiformes</taxon>
        <taxon>Scolopacidae</taxon>
        <taxon>Limosa</taxon>
    </lineage>
</organism>
<keyword evidence="2" id="KW-0472">Membrane</keyword>
<keyword evidence="2" id="KW-1133">Transmembrane helix</keyword>
<dbReference type="EMBL" id="KZ536488">
    <property type="protein sequence ID" value="PKU26778.1"/>
    <property type="molecule type" value="Genomic_DNA"/>
</dbReference>
<reference evidence="4" key="2">
    <citation type="submission" date="2017-12" db="EMBL/GenBank/DDBJ databases">
        <title>Genome sequence of the Bar-tailed Godwit (Limosa lapponica baueri).</title>
        <authorList>
            <person name="Lima N.C.B."/>
            <person name="Parody-Merino A.M."/>
            <person name="Battley P.F."/>
            <person name="Fidler A.E."/>
            <person name="Prosdocimi F."/>
        </authorList>
    </citation>
    <scope>NUCLEOTIDE SEQUENCE [LARGE SCALE GENOMIC DNA]</scope>
</reference>
<keyword evidence="3" id="KW-0675">Receptor</keyword>
<feature type="transmembrane region" description="Helical" evidence="2">
    <location>
        <begin position="26"/>
        <end position="47"/>
    </location>
</feature>
<reference evidence="4" key="1">
    <citation type="submission" date="2017-11" db="EMBL/GenBank/DDBJ databases">
        <authorList>
            <person name="Lima N.C."/>
            <person name="Parody-Merino A.M."/>
            <person name="Battley P.F."/>
            <person name="Fidler A.E."/>
            <person name="Prosdocimi F."/>
        </authorList>
    </citation>
    <scope>NUCLEOTIDE SEQUENCE [LARGE SCALE GENOMIC DNA]</scope>
</reference>
<dbReference type="AlphaFoldDB" id="A0A2I0SZ02"/>
<name>A0A2I0SZ02_LIMLA</name>
<evidence type="ECO:0000256" key="2">
    <source>
        <dbReference type="SAM" id="Phobius"/>
    </source>
</evidence>
<dbReference type="OrthoDB" id="5959154at2759"/>
<accession>A0A2I0SZ02</accession>
<dbReference type="Proteomes" id="UP000233556">
    <property type="component" value="Unassembled WGS sequence"/>
</dbReference>
<keyword evidence="4" id="KW-1185">Reference proteome</keyword>
<evidence type="ECO:0000313" key="4">
    <source>
        <dbReference type="Proteomes" id="UP000233556"/>
    </source>
</evidence>
<protein>
    <submittedName>
        <fullName evidence="3">Prostaglandin d2 receptor</fullName>
    </submittedName>
</protein>
<keyword evidence="2" id="KW-0812">Transmembrane</keyword>
<evidence type="ECO:0000313" key="3">
    <source>
        <dbReference type="EMBL" id="PKU26778.1"/>
    </source>
</evidence>
<sequence>MGGVIPKETGDYQCRSSRYIESGQSAVPSSVLFAAGLVGNVLALLLLGQHRRRSRPPGGRPPRVSAFYVLPQRTGTRGAQRGRAGGPLPALRLPHGLLRAGPHPAAAGHGAGVLALPGAPLLLPAAPHPAAGCHAGAGGGGALRPLLRPAADGFRDARAVLPRHMVLHPHDRQWAARAGLPRPLRQPDGPLGVGHRRLQREQHAAPLQHGAATAPPRTPRRRPPHGGARPPHPAGAHDRPLHHLLLAAHRE</sequence>
<feature type="region of interest" description="Disordered" evidence="1">
    <location>
        <begin position="202"/>
        <end position="242"/>
    </location>
</feature>
<evidence type="ECO:0000256" key="1">
    <source>
        <dbReference type="SAM" id="MobiDB-lite"/>
    </source>
</evidence>